<protein>
    <submittedName>
        <fullName evidence="2">Uncharacterized protein</fullName>
    </submittedName>
</protein>
<proteinExistence type="predicted"/>
<evidence type="ECO:0000313" key="2">
    <source>
        <dbReference type="EMBL" id="KCZ83518.1"/>
    </source>
</evidence>
<evidence type="ECO:0000256" key="1">
    <source>
        <dbReference type="SAM" id="MobiDB-lite"/>
    </source>
</evidence>
<feature type="region of interest" description="Disordered" evidence="1">
    <location>
        <begin position="113"/>
        <end position="133"/>
    </location>
</feature>
<comment type="caution">
    <text evidence="2">The sequence shown here is derived from an EMBL/GenBank/DDBJ whole genome shotgun (WGS) entry which is preliminary data.</text>
</comment>
<dbReference type="PATRIC" id="fig|1280949.3.peg.2645"/>
<name>A0A069E1V8_9PROT</name>
<sequence>MLEFLNRIDNVFEIAGYPKALDIIYRDLSKSRDFAEPLHGEYVIKMRGFDCVQRAEPLGSTLYQMAMVAEKLSDALSAKDCNVKLNCALEAGVELALYDINYRNGTFVEKGIKSDRDTRSGGSTTGAQNSTKRARSIEIVAGILQEPGINNIDPKQRLKNVTARMKELNHPELETRYGFPAPSTIEDWTEEAFELIRNTP</sequence>
<dbReference type="STRING" id="1280949.HAD_12979"/>
<feature type="compositionally biased region" description="Polar residues" evidence="1">
    <location>
        <begin position="120"/>
        <end position="131"/>
    </location>
</feature>
<organism evidence="2 3">
    <name type="scientific">Hyphomonas adhaerens MHS-3</name>
    <dbReference type="NCBI Taxonomy" id="1280949"/>
    <lineage>
        <taxon>Bacteria</taxon>
        <taxon>Pseudomonadati</taxon>
        <taxon>Pseudomonadota</taxon>
        <taxon>Alphaproteobacteria</taxon>
        <taxon>Hyphomonadales</taxon>
        <taxon>Hyphomonadaceae</taxon>
        <taxon>Hyphomonas</taxon>
    </lineage>
</organism>
<gene>
    <name evidence="2" type="ORF">HAD_12979</name>
</gene>
<dbReference type="AlphaFoldDB" id="A0A069E1V8"/>
<keyword evidence="3" id="KW-1185">Reference proteome</keyword>
<dbReference type="EMBL" id="ARYH01000002">
    <property type="protein sequence ID" value="KCZ83518.1"/>
    <property type="molecule type" value="Genomic_DNA"/>
</dbReference>
<evidence type="ECO:0000313" key="3">
    <source>
        <dbReference type="Proteomes" id="UP000027446"/>
    </source>
</evidence>
<reference evidence="2 3" key="1">
    <citation type="journal article" date="2014" name="Antonie Van Leeuwenhoek">
        <title>Hyphomonas beringensis sp. nov. and Hyphomonas chukchiensis sp. nov., isolated from surface seawater of the Bering Sea and Chukchi Sea.</title>
        <authorList>
            <person name="Li C."/>
            <person name="Lai Q."/>
            <person name="Li G."/>
            <person name="Dong C."/>
            <person name="Wang J."/>
            <person name="Liao Y."/>
            <person name="Shao Z."/>
        </authorList>
    </citation>
    <scope>NUCLEOTIDE SEQUENCE [LARGE SCALE GENOMIC DNA]</scope>
    <source>
        <strain evidence="2 3">MHS-3</strain>
    </source>
</reference>
<accession>A0A069E1V8</accession>
<dbReference type="Proteomes" id="UP000027446">
    <property type="component" value="Unassembled WGS sequence"/>
</dbReference>